<keyword evidence="2 10" id="KW-0121">Carboxypeptidase</keyword>
<dbReference type="RefSeq" id="WP_101695864.1">
    <property type="nucleotide sequence ID" value="NZ_JAAITX010000012.1"/>
</dbReference>
<reference evidence="11 12" key="1">
    <citation type="journal article" date="2020" name="Cell Host Microbe">
        <title>Functional and Genomic Variation between Human-Derived Isolates of Lachnospiraceae Reveals Inter- and Intra-Species Diversity.</title>
        <authorList>
            <person name="Sorbara M.T."/>
            <person name="Littmann E.R."/>
            <person name="Fontana E."/>
            <person name="Moody T.U."/>
            <person name="Kohout C.E."/>
            <person name="Gjonbalaj M."/>
            <person name="Eaton V."/>
            <person name="Seok R."/>
            <person name="Leiner I.M."/>
            <person name="Pamer E.G."/>
        </authorList>
    </citation>
    <scope>NUCLEOTIDE SEQUENCE [LARGE SCALE GENOMIC DNA]</scope>
    <source>
        <strain evidence="10 11">MSK.17.11</strain>
        <strain evidence="9 12">MSK.17.38</strain>
    </source>
</reference>
<dbReference type="EMBL" id="JAAITX010000012">
    <property type="protein sequence ID" value="NVH59253.1"/>
    <property type="molecule type" value="Genomic_DNA"/>
</dbReference>
<name>A0A850HWB5_9FIRM</name>
<evidence type="ECO:0000313" key="12">
    <source>
        <dbReference type="Proteomes" id="UP000701680"/>
    </source>
</evidence>
<evidence type="ECO:0000313" key="11">
    <source>
        <dbReference type="Proteomes" id="UP000528555"/>
    </source>
</evidence>
<dbReference type="Pfam" id="PF17676">
    <property type="entry name" value="Peptidase_S66C"/>
    <property type="match status" value="1"/>
</dbReference>
<evidence type="ECO:0000256" key="3">
    <source>
        <dbReference type="ARBA" id="ARBA00022670"/>
    </source>
</evidence>
<dbReference type="PANTHER" id="PTHR30237">
    <property type="entry name" value="MURAMOYLTETRAPEPTIDE CARBOXYPEPTIDASE"/>
    <property type="match status" value="1"/>
</dbReference>
<dbReference type="Proteomes" id="UP000701680">
    <property type="component" value="Unassembled WGS sequence"/>
</dbReference>
<dbReference type="InterPro" id="IPR027478">
    <property type="entry name" value="LdcA_N"/>
</dbReference>
<feature type="domain" description="LD-carboxypeptidase N-terminal" evidence="7">
    <location>
        <begin position="17"/>
        <end position="127"/>
    </location>
</feature>
<evidence type="ECO:0000256" key="4">
    <source>
        <dbReference type="ARBA" id="ARBA00022801"/>
    </source>
</evidence>
<dbReference type="PANTHER" id="PTHR30237:SF2">
    <property type="entry name" value="MUREIN TETRAPEPTIDE CARBOXYPEPTIDASE"/>
    <property type="match status" value="1"/>
</dbReference>
<dbReference type="PIRSF" id="PIRSF028757">
    <property type="entry name" value="LD-carboxypeptidase"/>
    <property type="match status" value="1"/>
</dbReference>
<sequence length="301" mass="33219">MQEIIYPRSLQKGDQVCLIDPANAYTEAGVDAAVSFLEGKGLQVRVADDMAFRHGTPIERAGKLNRIFQDENCGGIFCIWGGYGTMSLLDYLDYDAIKKNRQVFTGFSDITAMHLAIGQKSGLVTYHSPALYSEKRPTTAEAFEQFWDKIENVERERELKNLNGEDFQVLREGDFEGIVTGGNMTLVSRLMGTEYEIDTKGKVLFLEEVGEMPYRLHGMLSQLRMAGKLQDVKGILIGALTDCDTKGRPGSAMALVQDALEGIDIPIIANVRAGHIKDPITIPLHGKLKASGGRIWQCAAE</sequence>
<feature type="active site" description="Charge relay system" evidence="6">
    <location>
        <position position="207"/>
    </location>
</feature>
<proteinExistence type="inferred from homology"/>
<dbReference type="GO" id="GO:0008236">
    <property type="term" value="F:serine-type peptidase activity"/>
    <property type="evidence" value="ECO:0007669"/>
    <property type="project" value="UniProtKB-KW"/>
</dbReference>
<dbReference type="CDD" id="cd07025">
    <property type="entry name" value="Peptidase_S66"/>
    <property type="match status" value="1"/>
</dbReference>
<feature type="active site" description="Nucleophile" evidence="6">
    <location>
        <position position="108"/>
    </location>
</feature>
<evidence type="ECO:0000313" key="9">
    <source>
        <dbReference type="EMBL" id="NSK15477.1"/>
    </source>
</evidence>
<dbReference type="GO" id="GO:0006508">
    <property type="term" value="P:proteolysis"/>
    <property type="evidence" value="ECO:0007669"/>
    <property type="project" value="UniProtKB-KW"/>
</dbReference>
<dbReference type="Proteomes" id="UP000528555">
    <property type="component" value="Unassembled WGS sequence"/>
</dbReference>
<evidence type="ECO:0000256" key="5">
    <source>
        <dbReference type="ARBA" id="ARBA00022825"/>
    </source>
</evidence>
<evidence type="ECO:0000259" key="7">
    <source>
        <dbReference type="Pfam" id="PF02016"/>
    </source>
</evidence>
<comment type="similarity">
    <text evidence="1">Belongs to the peptidase S66 family.</text>
</comment>
<reference evidence="10" key="2">
    <citation type="submission" date="2020-02" db="EMBL/GenBank/DDBJ databases">
        <authorList>
            <person name="Littmann E."/>
            <person name="Sorbara M."/>
        </authorList>
    </citation>
    <scope>NUCLEOTIDE SEQUENCE</scope>
    <source>
        <strain evidence="10">MSK.17.11</strain>
        <strain evidence="9">MSK.17.38</strain>
    </source>
</reference>
<gene>
    <name evidence="10" type="ORF">G5A66_11615</name>
    <name evidence="9" type="ORF">G5A75_11615</name>
</gene>
<dbReference type="InterPro" id="IPR029062">
    <property type="entry name" value="Class_I_gatase-like"/>
</dbReference>
<dbReference type="InterPro" id="IPR003507">
    <property type="entry name" value="S66_fam"/>
</dbReference>
<evidence type="ECO:0000313" key="10">
    <source>
        <dbReference type="EMBL" id="NVH59253.1"/>
    </source>
</evidence>
<organism evidence="10 11">
    <name type="scientific">Dorea phocaeensis</name>
    <dbReference type="NCBI Taxonomy" id="2040291"/>
    <lineage>
        <taxon>Bacteria</taxon>
        <taxon>Bacillati</taxon>
        <taxon>Bacillota</taxon>
        <taxon>Clostridia</taxon>
        <taxon>Lachnospirales</taxon>
        <taxon>Lachnospiraceae</taxon>
        <taxon>Dorea</taxon>
    </lineage>
</organism>
<evidence type="ECO:0000256" key="6">
    <source>
        <dbReference type="PIRSR" id="PIRSR028757-1"/>
    </source>
</evidence>
<accession>A0A850HWB5</accession>
<comment type="caution">
    <text evidence="10">The sequence shown here is derived from an EMBL/GenBank/DDBJ whole genome shotgun (WGS) entry which is preliminary data.</text>
</comment>
<evidence type="ECO:0000256" key="2">
    <source>
        <dbReference type="ARBA" id="ARBA00022645"/>
    </source>
</evidence>
<dbReference type="Pfam" id="PF02016">
    <property type="entry name" value="Peptidase_S66"/>
    <property type="match status" value="1"/>
</dbReference>
<evidence type="ECO:0000256" key="1">
    <source>
        <dbReference type="ARBA" id="ARBA00010233"/>
    </source>
</evidence>
<keyword evidence="3" id="KW-0645">Protease</keyword>
<dbReference type="InterPro" id="IPR027461">
    <property type="entry name" value="Carboxypeptidase_A_C_sf"/>
</dbReference>
<feature type="active site" description="Charge relay system" evidence="6">
    <location>
        <position position="275"/>
    </location>
</feature>
<keyword evidence="5" id="KW-0720">Serine protease</keyword>
<dbReference type="AlphaFoldDB" id="A0A850HWB5"/>
<dbReference type="InterPro" id="IPR040921">
    <property type="entry name" value="Peptidase_S66C"/>
</dbReference>
<evidence type="ECO:0000259" key="8">
    <source>
        <dbReference type="Pfam" id="PF17676"/>
    </source>
</evidence>
<dbReference type="SUPFAM" id="SSF52317">
    <property type="entry name" value="Class I glutamine amidotransferase-like"/>
    <property type="match status" value="1"/>
</dbReference>
<dbReference type="InterPro" id="IPR040449">
    <property type="entry name" value="Peptidase_S66_N"/>
</dbReference>
<protein>
    <submittedName>
        <fullName evidence="10">LD-carboxypeptidase</fullName>
    </submittedName>
</protein>
<dbReference type="Gene3D" id="3.50.30.60">
    <property type="entry name" value="LD-carboxypeptidase A C-terminal domain-like"/>
    <property type="match status" value="1"/>
</dbReference>
<dbReference type="Gene3D" id="3.40.50.10740">
    <property type="entry name" value="Class I glutamine amidotransferase-like"/>
    <property type="match status" value="1"/>
</dbReference>
<dbReference type="OrthoDB" id="9807329at2"/>
<feature type="domain" description="LD-carboxypeptidase C-terminal" evidence="8">
    <location>
        <begin position="176"/>
        <end position="287"/>
    </location>
</feature>
<keyword evidence="11" id="KW-1185">Reference proteome</keyword>
<keyword evidence="4" id="KW-0378">Hydrolase</keyword>
<dbReference type="SUPFAM" id="SSF141986">
    <property type="entry name" value="LD-carboxypeptidase A C-terminal domain-like"/>
    <property type="match status" value="1"/>
</dbReference>
<dbReference type="EMBL" id="JAAIUO010000012">
    <property type="protein sequence ID" value="NSK15477.1"/>
    <property type="molecule type" value="Genomic_DNA"/>
</dbReference>
<dbReference type="GO" id="GO:0004180">
    <property type="term" value="F:carboxypeptidase activity"/>
    <property type="evidence" value="ECO:0007669"/>
    <property type="project" value="UniProtKB-KW"/>
</dbReference>